<evidence type="ECO:0008006" key="3">
    <source>
        <dbReference type="Google" id="ProtNLM"/>
    </source>
</evidence>
<accession>A0A7X9X0I6</accession>
<reference evidence="1 2" key="1">
    <citation type="submission" date="2020-04" db="EMBL/GenBank/DDBJ databases">
        <title>Sphingobium sp. AR-3-1 isolated from Arctic soil.</title>
        <authorList>
            <person name="Dahal R.H."/>
            <person name="Chaudhary D.K."/>
        </authorList>
    </citation>
    <scope>NUCLEOTIDE SEQUENCE [LARGE SCALE GENOMIC DNA]</scope>
    <source>
        <strain evidence="1 2">AR-3-1</strain>
    </source>
</reference>
<evidence type="ECO:0000313" key="1">
    <source>
        <dbReference type="EMBL" id="NML13264.1"/>
    </source>
</evidence>
<dbReference type="EMBL" id="JABBFV010000046">
    <property type="protein sequence ID" value="NML13264.1"/>
    <property type="molecule type" value="Genomic_DNA"/>
</dbReference>
<dbReference type="AlphaFoldDB" id="A0A7X9X0I6"/>
<organism evidence="1 2">
    <name type="scientific">Sphingobium psychrophilum</name>
    <dbReference type="NCBI Taxonomy" id="2728834"/>
    <lineage>
        <taxon>Bacteria</taxon>
        <taxon>Pseudomonadati</taxon>
        <taxon>Pseudomonadota</taxon>
        <taxon>Alphaproteobacteria</taxon>
        <taxon>Sphingomonadales</taxon>
        <taxon>Sphingomonadaceae</taxon>
        <taxon>Sphingobium</taxon>
    </lineage>
</organism>
<protein>
    <recommendedName>
        <fullName evidence="3">DUF1579 domain-containing protein</fullName>
    </recommendedName>
</protein>
<evidence type="ECO:0000313" key="2">
    <source>
        <dbReference type="Proteomes" id="UP000519023"/>
    </source>
</evidence>
<gene>
    <name evidence="1" type="ORF">HHL08_24635</name>
</gene>
<keyword evidence="2" id="KW-1185">Reference proteome</keyword>
<sequence length="174" mass="18435">MTLLSATAAAAEPGAVPMPQTLAALKGCWKARGDVMEKPVSVTINARPILHDAMFALDAESSAVADHRDRYAAHLIFGGAGTQAEASIDAITSFWADSFGGTASAVGSGESVVGGFDIKYQDENSTFINRWRTTTRGLTWQITARDAEGKENPFACYTLSKVPCPTPLKISNLP</sequence>
<comment type="caution">
    <text evidence="1">The sequence shown here is derived from an EMBL/GenBank/DDBJ whole genome shotgun (WGS) entry which is preliminary data.</text>
</comment>
<proteinExistence type="predicted"/>
<name>A0A7X9X0I6_9SPHN</name>
<dbReference type="Proteomes" id="UP000519023">
    <property type="component" value="Unassembled WGS sequence"/>
</dbReference>